<accession>J3NXB2</accession>
<reference evidence="4" key="3">
    <citation type="submission" date="2010-09" db="EMBL/GenBank/DDBJ databases">
        <title>Annotation of Gaeumannomyces graminis var. tritici R3-111a-1.</title>
        <authorList>
            <consortium name="The Broad Institute Genome Sequencing Platform"/>
            <person name="Ma L.-J."/>
            <person name="Dead R."/>
            <person name="Young S.K."/>
            <person name="Zeng Q."/>
            <person name="Gargeya S."/>
            <person name="Fitzgerald M."/>
            <person name="Haas B."/>
            <person name="Abouelleil A."/>
            <person name="Alvarado L."/>
            <person name="Arachchi H.M."/>
            <person name="Berlin A."/>
            <person name="Brown A."/>
            <person name="Chapman S.B."/>
            <person name="Chen Z."/>
            <person name="Dunbar C."/>
            <person name="Freedman E."/>
            <person name="Gearin G."/>
            <person name="Gellesch M."/>
            <person name="Goldberg J."/>
            <person name="Griggs A."/>
            <person name="Gujja S."/>
            <person name="Heiman D."/>
            <person name="Howarth C."/>
            <person name="Larson L."/>
            <person name="Lui A."/>
            <person name="MacDonald P.J.P."/>
            <person name="Mehta T."/>
            <person name="Montmayeur A."/>
            <person name="Murphy C."/>
            <person name="Neiman D."/>
            <person name="Pearson M."/>
            <person name="Priest M."/>
            <person name="Roberts A."/>
            <person name="Saif S."/>
            <person name="Shea T."/>
            <person name="Shenoy N."/>
            <person name="Sisk P."/>
            <person name="Stolte C."/>
            <person name="Sykes S."/>
            <person name="Yandava C."/>
            <person name="Wortman J."/>
            <person name="Nusbaum C."/>
            <person name="Birren B."/>
        </authorList>
    </citation>
    <scope>NUCLEOTIDE SEQUENCE</scope>
    <source>
        <strain evidence="4">R3-111a-1</strain>
    </source>
</reference>
<dbReference type="PROSITE" id="PS51212">
    <property type="entry name" value="WSC"/>
    <property type="match status" value="1"/>
</dbReference>
<dbReference type="AlphaFoldDB" id="J3NXB2"/>
<evidence type="ECO:0000313" key="6">
    <source>
        <dbReference type="Proteomes" id="UP000006039"/>
    </source>
</evidence>
<feature type="compositionally biased region" description="Low complexity" evidence="1">
    <location>
        <begin position="337"/>
        <end position="366"/>
    </location>
</feature>
<dbReference type="eggNOG" id="ENOG502RX20">
    <property type="taxonomic scope" value="Eukaryota"/>
</dbReference>
<reference evidence="6" key="1">
    <citation type="submission" date="2010-07" db="EMBL/GenBank/DDBJ databases">
        <title>The genome sequence of Gaeumannomyces graminis var. tritici strain R3-111a-1.</title>
        <authorList>
            <consortium name="The Broad Institute Genome Sequencing Platform"/>
            <person name="Ma L.-J."/>
            <person name="Dead R."/>
            <person name="Young S."/>
            <person name="Zeng Q."/>
            <person name="Koehrsen M."/>
            <person name="Alvarado L."/>
            <person name="Berlin A."/>
            <person name="Chapman S.B."/>
            <person name="Chen Z."/>
            <person name="Freedman E."/>
            <person name="Gellesch M."/>
            <person name="Goldberg J."/>
            <person name="Griggs A."/>
            <person name="Gujja S."/>
            <person name="Heilman E.R."/>
            <person name="Heiman D."/>
            <person name="Hepburn T."/>
            <person name="Howarth C."/>
            <person name="Jen D."/>
            <person name="Larson L."/>
            <person name="Mehta T."/>
            <person name="Neiman D."/>
            <person name="Pearson M."/>
            <person name="Roberts A."/>
            <person name="Saif S."/>
            <person name="Shea T."/>
            <person name="Shenoy N."/>
            <person name="Sisk P."/>
            <person name="Stolte C."/>
            <person name="Sykes S."/>
            <person name="Walk T."/>
            <person name="White J."/>
            <person name="Yandava C."/>
            <person name="Haas B."/>
            <person name="Nusbaum C."/>
            <person name="Birren B."/>
        </authorList>
    </citation>
    <scope>NUCLEOTIDE SEQUENCE [LARGE SCALE GENOMIC DNA]</scope>
    <source>
        <strain evidence="6">R3-111a-1</strain>
    </source>
</reference>
<proteinExistence type="predicted"/>
<reference evidence="5" key="5">
    <citation type="submission" date="2018-04" db="UniProtKB">
        <authorList>
            <consortium name="EnsemblFungi"/>
        </authorList>
    </citation>
    <scope>IDENTIFICATION</scope>
    <source>
        <strain evidence="5">R3-111a-1</strain>
    </source>
</reference>
<feature type="signal peptide" evidence="2">
    <location>
        <begin position="1"/>
        <end position="22"/>
    </location>
</feature>
<dbReference type="GeneID" id="20346377"/>
<keyword evidence="6" id="KW-1185">Reference proteome</keyword>
<reference evidence="4" key="2">
    <citation type="submission" date="2010-07" db="EMBL/GenBank/DDBJ databases">
        <authorList>
            <consortium name="The Broad Institute Genome Sequencing Platform"/>
            <consortium name="Broad Institute Genome Sequencing Center for Infectious Disease"/>
            <person name="Ma L.-J."/>
            <person name="Dead R."/>
            <person name="Young S."/>
            <person name="Zeng Q."/>
            <person name="Koehrsen M."/>
            <person name="Alvarado L."/>
            <person name="Berlin A."/>
            <person name="Chapman S.B."/>
            <person name="Chen Z."/>
            <person name="Freedman E."/>
            <person name="Gellesch M."/>
            <person name="Goldberg J."/>
            <person name="Griggs A."/>
            <person name="Gujja S."/>
            <person name="Heilman E.R."/>
            <person name="Heiman D."/>
            <person name="Hepburn T."/>
            <person name="Howarth C."/>
            <person name="Jen D."/>
            <person name="Larson L."/>
            <person name="Mehta T."/>
            <person name="Neiman D."/>
            <person name="Pearson M."/>
            <person name="Roberts A."/>
            <person name="Saif S."/>
            <person name="Shea T."/>
            <person name="Shenoy N."/>
            <person name="Sisk P."/>
            <person name="Stolte C."/>
            <person name="Sykes S."/>
            <person name="Walk T."/>
            <person name="White J."/>
            <person name="Yandava C."/>
            <person name="Haas B."/>
            <person name="Nusbaum C."/>
            <person name="Birren B."/>
        </authorList>
    </citation>
    <scope>NUCLEOTIDE SEQUENCE</scope>
    <source>
        <strain evidence="4">R3-111a-1</strain>
    </source>
</reference>
<evidence type="ECO:0000259" key="3">
    <source>
        <dbReference type="PROSITE" id="PS51212"/>
    </source>
</evidence>
<organism evidence="4">
    <name type="scientific">Gaeumannomyces tritici (strain R3-111a-1)</name>
    <name type="common">Wheat and barley take-all root rot fungus</name>
    <name type="synonym">Gaeumannomyces graminis var. tritici</name>
    <dbReference type="NCBI Taxonomy" id="644352"/>
    <lineage>
        <taxon>Eukaryota</taxon>
        <taxon>Fungi</taxon>
        <taxon>Dikarya</taxon>
        <taxon>Ascomycota</taxon>
        <taxon>Pezizomycotina</taxon>
        <taxon>Sordariomycetes</taxon>
        <taxon>Sordariomycetidae</taxon>
        <taxon>Magnaporthales</taxon>
        <taxon>Magnaporthaceae</taxon>
        <taxon>Gaeumannomyces</taxon>
    </lineage>
</organism>
<sequence length="438" mass="44031">MYKIMTTQLLGVVSLLAATSLAQQILVPQGCMVISASTFGDITPIPLAADSSDGVNAPQPCANLCVGKNMTHAAVYAQFCACTNDVQPVEILGASSCNFSCQAPFQNESCGGSTEDGDPIYNVFSIMRVDNSTATPSSTTTLSTELPPATTTPSTVSTSSAPTIATTNTPSTSLPPPLVTGGGATRPANNVSVVTQTTTLPTCPTCTKNGGGAPAPTATATAIAPECPPGGLCIFINIYFITTVVQAPDGLGLVTTATPTRSTIYYDPAQSTVTTVVEMGRTRIVLVPVNRVATVIAAANNSSSSSSPFSVAATATTTNTDDPFQTTTAPADLLPLAAASSSSSSPSSDFSSSSSSSSLPASSTSLAPPPPPVVIQMANVTTTAAPSATTDVNGTVLIVTRLPDPPITSVATAASVPSDRVAVLSWLGVVAAGTFLLL</sequence>
<dbReference type="VEuPathDB" id="FungiDB:GGTG_05919"/>
<feature type="region of interest" description="Disordered" evidence="1">
    <location>
        <begin position="133"/>
        <end position="176"/>
    </location>
</feature>
<reference evidence="5" key="4">
    <citation type="journal article" date="2015" name="G3 (Bethesda)">
        <title>Genome sequences of three phytopathogenic species of the Magnaporthaceae family of fungi.</title>
        <authorList>
            <person name="Okagaki L.H."/>
            <person name="Nunes C.C."/>
            <person name="Sailsbery J."/>
            <person name="Clay B."/>
            <person name="Brown D."/>
            <person name="John T."/>
            <person name="Oh Y."/>
            <person name="Young N."/>
            <person name="Fitzgerald M."/>
            <person name="Haas B.J."/>
            <person name="Zeng Q."/>
            <person name="Young S."/>
            <person name="Adiconis X."/>
            <person name="Fan L."/>
            <person name="Levin J.Z."/>
            <person name="Mitchell T.K."/>
            <person name="Okubara P.A."/>
            <person name="Farman M.L."/>
            <person name="Kohn L.M."/>
            <person name="Birren B."/>
            <person name="Ma L.-J."/>
            <person name="Dean R.A."/>
        </authorList>
    </citation>
    <scope>NUCLEOTIDE SEQUENCE</scope>
    <source>
        <strain evidence="5">R3-111a-1</strain>
    </source>
</reference>
<feature type="domain" description="WSC" evidence="3">
    <location>
        <begin position="25"/>
        <end position="127"/>
    </location>
</feature>
<dbReference type="OrthoDB" id="10478876at2759"/>
<keyword evidence="2" id="KW-0732">Signal</keyword>
<evidence type="ECO:0000313" key="4">
    <source>
        <dbReference type="EMBL" id="EJT75994.1"/>
    </source>
</evidence>
<feature type="chain" id="PRO_5015094602" description="WSC domain-containing protein" evidence="2">
    <location>
        <begin position="23"/>
        <end position="438"/>
    </location>
</feature>
<evidence type="ECO:0000313" key="5">
    <source>
        <dbReference type="EnsemblFungi" id="EJT75994"/>
    </source>
</evidence>
<dbReference type="EMBL" id="GL385397">
    <property type="protein sequence ID" value="EJT75994.1"/>
    <property type="molecule type" value="Genomic_DNA"/>
</dbReference>
<feature type="compositionally biased region" description="Low complexity" evidence="1">
    <location>
        <begin position="133"/>
        <end position="172"/>
    </location>
</feature>
<name>J3NXB2_GAET3</name>
<gene>
    <name evidence="5" type="primary">20346377</name>
    <name evidence="4" type="ORF">GGTG_05919</name>
</gene>
<dbReference type="Proteomes" id="UP000006039">
    <property type="component" value="Unassembled WGS sequence"/>
</dbReference>
<dbReference type="InterPro" id="IPR002889">
    <property type="entry name" value="WSC_carb-bd"/>
</dbReference>
<protein>
    <recommendedName>
        <fullName evidence="3">WSC domain-containing protein</fullName>
    </recommendedName>
</protein>
<dbReference type="HOGENOM" id="CLU_625614_0_0_1"/>
<evidence type="ECO:0000256" key="1">
    <source>
        <dbReference type="SAM" id="MobiDB-lite"/>
    </source>
</evidence>
<dbReference type="STRING" id="644352.J3NXB2"/>
<dbReference type="RefSeq" id="XP_009221994.1">
    <property type="nucleotide sequence ID" value="XM_009223730.1"/>
</dbReference>
<dbReference type="EnsemblFungi" id="EJT75994">
    <property type="protein sequence ID" value="EJT75994"/>
    <property type="gene ID" value="GGTG_05919"/>
</dbReference>
<evidence type="ECO:0000256" key="2">
    <source>
        <dbReference type="SAM" id="SignalP"/>
    </source>
</evidence>
<feature type="region of interest" description="Disordered" evidence="1">
    <location>
        <begin position="337"/>
        <end position="370"/>
    </location>
</feature>